<reference evidence="3" key="3">
    <citation type="submission" date="2025-09" db="UniProtKB">
        <authorList>
            <consortium name="Ensembl"/>
        </authorList>
    </citation>
    <scope>IDENTIFICATION</scope>
</reference>
<reference evidence="3" key="2">
    <citation type="submission" date="2025-08" db="UniProtKB">
        <authorList>
            <consortium name="Ensembl"/>
        </authorList>
    </citation>
    <scope>IDENTIFICATION</scope>
</reference>
<dbReference type="AlphaFoldDB" id="A0A7N6FEJ3"/>
<gene>
    <name evidence="3" type="primary">S100B</name>
</gene>
<feature type="chain" id="PRO_5043725291" evidence="2">
    <location>
        <begin position="18"/>
        <end position="93"/>
    </location>
</feature>
<evidence type="ECO:0000313" key="3">
    <source>
        <dbReference type="Ensembl" id="ENSATEP00000055453.2"/>
    </source>
</evidence>
<name>A0A7N6FEJ3_ANATE</name>
<evidence type="ECO:0000256" key="2">
    <source>
        <dbReference type="SAM" id="SignalP"/>
    </source>
</evidence>
<accession>A0A7N6FEJ3</accession>
<sequence>MMLHLHVYLSISTCLLLFPIPHHSKVRRLEEQLRSFDQSLKSLQASEDKYSQKEDRAEFAERSVAKLEKTIDGLEGKTDLATLSQTMEELNSC</sequence>
<dbReference type="InParanoid" id="A0A7N6FEJ3"/>
<organism evidence="3 4">
    <name type="scientific">Anabas testudineus</name>
    <name type="common">Climbing perch</name>
    <name type="synonym">Anthias testudineus</name>
    <dbReference type="NCBI Taxonomy" id="64144"/>
    <lineage>
        <taxon>Eukaryota</taxon>
        <taxon>Metazoa</taxon>
        <taxon>Chordata</taxon>
        <taxon>Craniata</taxon>
        <taxon>Vertebrata</taxon>
        <taxon>Euteleostomi</taxon>
        <taxon>Actinopterygii</taxon>
        <taxon>Neopterygii</taxon>
        <taxon>Teleostei</taxon>
        <taxon>Neoteleostei</taxon>
        <taxon>Acanthomorphata</taxon>
        <taxon>Anabantaria</taxon>
        <taxon>Anabantiformes</taxon>
        <taxon>Anabantoidei</taxon>
        <taxon>Anabantidae</taxon>
        <taxon>Anabas</taxon>
    </lineage>
</organism>
<dbReference type="Ensembl" id="ENSATET00000055589.2">
    <property type="protein sequence ID" value="ENSATEP00000055453.2"/>
    <property type="gene ID" value="ENSATEG00000027774.2"/>
</dbReference>
<dbReference type="Gene3D" id="1.20.5.170">
    <property type="match status" value="2"/>
</dbReference>
<reference evidence="3" key="1">
    <citation type="submission" date="2021-04" db="EMBL/GenBank/DDBJ databases">
        <authorList>
            <consortium name="Wellcome Sanger Institute Data Sharing"/>
        </authorList>
    </citation>
    <scope>NUCLEOTIDE SEQUENCE [LARGE SCALE GENOMIC DNA]</scope>
</reference>
<evidence type="ECO:0000313" key="4">
    <source>
        <dbReference type="Proteomes" id="UP000265040"/>
    </source>
</evidence>
<protein>
    <submittedName>
        <fullName evidence="3">Uncharacterized protein</fullName>
    </submittedName>
</protein>
<keyword evidence="1" id="KW-0175">Coiled coil</keyword>
<proteinExistence type="predicted"/>
<feature type="coiled-coil region" evidence="1">
    <location>
        <begin position="26"/>
        <end position="77"/>
    </location>
</feature>
<feature type="signal peptide" evidence="2">
    <location>
        <begin position="1"/>
        <end position="17"/>
    </location>
</feature>
<keyword evidence="4" id="KW-1185">Reference proteome</keyword>
<evidence type="ECO:0000256" key="1">
    <source>
        <dbReference type="SAM" id="Coils"/>
    </source>
</evidence>
<dbReference type="PANTHER" id="PTHR19269">
    <property type="entry name" value="TROPOMYOSIN"/>
    <property type="match status" value="1"/>
</dbReference>
<dbReference type="Proteomes" id="UP000265040">
    <property type="component" value="Chromosome 16"/>
</dbReference>
<keyword evidence="2" id="KW-0732">Signal</keyword>
<dbReference type="SUPFAM" id="SSF57997">
    <property type="entry name" value="Tropomyosin"/>
    <property type="match status" value="1"/>
</dbReference>